<dbReference type="Gene3D" id="1.10.10.10">
    <property type="entry name" value="Winged helix-like DNA-binding domain superfamily/Winged helix DNA-binding domain"/>
    <property type="match status" value="1"/>
</dbReference>
<evidence type="ECO:0000256" key="6">
    <source>
        <dbReference type="ARBA" id="ARBA00022763"/>
    </source>
</evidence>
<dbReference type="InterPro" id="IPR032284">
    <property type="entry name" value="RecQ_Zn-bd"/>
</dbReference>
<evidence type="ECO:0000256" key="13">
    <source>
        <dbReference type="ARBA" id="ARBA00023204"/>
    </source>
</evidence>
<dbReference type="GO" id="GO:0016787">
    <property type="term" value="F:hydrolase activity"/>
    <property type="evidence" value="ECO:0007669"/>
    <property type="project" value="UniProtKB-KW"/>
</dbReference>
<keyword evidence="14" id="KW-0413">Isomerase</keyword>
<comment type="cofactor">
    <cofactor evidence="2">
        <name>Zn(2+)</name>
        <dbReference type="ChEBI" id="CHEBI:29105"/>
    </cofactor>
</comment>
<evidence type="ECO:0000256" key="14">
    <source>
        <dbReference type="ARBA" id="ARBA00023235"/>
    </source>
</evidence>
<dbReference type="Proteomes" id="UP001139319">
    <property type="component" value="Unassembled WGS sequence"/>
</dbReference>
<dbReference type="GO" id="GO:0009378">
    <property type="term" value="F:four-way junction helicase activity"/>
    <property type="evidence" value="ECO:0007669"/>
    <property type="project" value="TreeGrafter"/>
</dbReference>
<feature type="domain" description="Helicase C-terminal" evidence="19">
    <location>
        <begin position="215"/>
        <end position="365"/>
    </location>
</feature>
<dbReference type="GO" id="GO:0006310">
    <property type="term" value="P:DNA recombination"/>
    <property type="evidence" value="ECO:0007669"/>
    <property type="project" value="UniProtKB-UniRule"/>
</dbReference>
<dbReference type="InterPro" id="IPR006293">
    <property type="entry name" value="DNA_helicase_ATP-dep_RecQ_bac"/>
</dbReference>
<keyword evidence="12" id="KW-0233">DNA recombination</keyword>
<feature type="domain" description="HRDC" evidence="17">
    <location>
        <begin position="526"/>
        <end position="606"/>
    </location>
</feature>
<dbReference type="SUPFAM" id="SSF52540">
    <property type="entry name" value="P-loop containing nucleoside triphosphate hydrolases"/>
    <property type="match status" value="2"/>
</dbReference>
<dbReference type="InterPro" id="IPR044876">
    <property type="entry name" value="HRDC_dom_sf"/>
</dbReference>
<dbReference type="InterPro" id="IPR001650">
    <property type="entry name" value="Helicase_C-like"/>
</dbReference>
<dbReference type="Pfam" id="PF00270">
    <property type="entry name" value="DEAD"/>
    <property type="match status" value="1"/>
</dbReference>
<evidence type="ECO:0000256" key="2">
    <source>
        <dbReference type="ARBA" id="ARBA00001947"/>
    </source>
</evidence>
<dbReference type="RefSeq" id="WP_253967557.1">
    <property type="nucleotide sequence ID" value="NZ_JAMFTH010000001.1"/>
</dbReference>
<dbReference type="PROSITE" id="PS51192">
    <property type="entry name" value="HELICASE_ATP_BIND_1"/>
    <property type="match status" value="1"/>
</dbReference>
<dbReference type="Pfam" id="PF09382">
    <property type="entry name" value="RQC"/>
    <property type="match status" value="1"/>
</dbReference>
<dbReference type="GO" id="GO:0006281">
    <property type="term" value="P:DNA repair"/>
    <property type="evidence" value="ECO:0007669"/>
    <property type="project" value="UniProtKB-KW"/>
</dbReference>
<keyword evidence="9" id="KW-0862">Zinc</keyword>
<dbReference type="Gene3D" id="3.40.50.300">
    <property type="entry name" value="P-loop containing nucleotide triphosphate hydrolases"/>
    <property type="match status" value="2"/>
</dbReference>
<dbReference type="CDD" id="cd18794">
    <property type="entry name" value="SF2_C_RecQ"/>
    <property type="match status" value="1"/>
</dbReference>
<evidence type="ECO:0000313" key="21">
    <source>
        <dbReference type="Proteomes" id="UP001139319"/>
    </source>
</evidence>
<evidence type="ECO:0000256" key="11">
    <source>
        <dbReference type="ARBA" id="ARBA00023125"/>
    </source>
</evidence>
<dbReference type="InterPro" id="IPR029491">
    <property type="entry name" value="Helicase_HTH"/>
</dbReference>
<gene>
    <name evidence="20" type="primary">recQ</name>
    <name evidence="20" type="ORF">M6D89_08360</name>
</gene>
<evidence type="ECO:0000259" key="17">
    <source>
        <dbReference type="PROSITE" id="PS50967"/>
    </source>
</evidence>
<comment type="cofactor">
    <cofactor evidence="1">
        <name>Mg(2+)</name>
        <dbReference type="ChEBI" id="CHEBI:18420"/>
    </cofactor>
</comment>
<dbReference type="GO" id="GO:0009432">
    <property type="term" value="P:SOS response"/>
    <property type="evidence" value="ECO:0007669"/>
    <property type="project" value="UniProtKB-UniRule"/>
</dbReference>
<evidence type="ECO:0000259" key="19">
    <source>
        <dbReference type="PROSITE" id="PS51194"/>
    </source>
</evidence>
<dbReference type="InterPro" id="IPR010997">
    <property type="entry name" value="HRDC-like_sf"/>
</dbReference>
<dbReference type="Pfam" id="PF14493">
    <property type="entry name" value="HTH_40"/>
    <property type="match status" value="1"/>
</dbReference>
<reference evidence="20" key="1">
    <citation type="submission" date="2022-05" db="EMBL/GenBank/DDBJ databases">
        <authorList>
            <person name="Sun H.-N."/>
        </authorList>
    </citation>
    <scope>NUCLEOTIDE SEQUENCE</scope>
    <source>
        <strain evidence="20">HB14</strain>
    </source>
</reference>
<keyword evidence="8 20" id="KW-0347">Helicase</keyword>
<keyword evidence="10" id="KW-0067">ATP-binding</keyword>
<dbReference type="NCBIfam" id="TIGR00614">
    <property type="entry name" value="recQ_fam"/>
    <property type="match status" value="1"/>
</dbReference>
<dbReference type="SMART" id="SM00341">
    <property type="entry name" value="HRDC"/>
    <property type="match status" value="1"/>
</dbReference>
<dbReference type="InterPro" id="IPR014001">
    <property type="entry name" value="Helicase_ATP-bd"/>
</dbReference>
<sequence>MNSAALDTLQNTFGYDAFRGQQAEIIDTLIAGRDALVLMPTGGGKSLCYQIPALVRDGVAVVVSPLIALMQDQVDALGQLGVSAAYLNSSLSMDEVRSVEQGLQAGDIKILYVAPERLIQPRTLELLQRLPVSLFAIDEAHCVSQWGHDFRSDYLQLSLLHQQFPQIPRIALTATADDRTRAEIVSRLQLEQAAQFVSGFDRPNIQYRIEQKQNARQQLLRFLHNEHPTDAGIVYCLSRRKVEETAAWLSAQGYTALPYHAGLPSATRQQNQERFLREDGVIVVATIAFGMGIDKPDVRFVAHLDLPKSIESYYQETGRAGRDGQPATAWMAYGVQDVIKLKQMLSQSQGTDEHKRVEHHKLDAMLGLCEITSCRRQALLSYFGETDHQSCGNCDTCLTPPETFEGTVAAQKALSVCYRTGQRFGVNHLIDVLLGKDNAKVTQFNHQKLSTFGIGEELDANQWRSVFRQLVARGHMQVDVGGFGGLLLTEKCRPLLKGEQSIQLRKDIKVAGERKAARSSGGANLSGPDKALWDKLRSLRKTLADEQGIPPYMIFHDASLMEMVSHQPQSNEALGRISGVGASKLEHYGEDFVAAITEHVENLAEYAGSAANVKATEHETFALFKAGMGVADIARQRDITETTVYGHLAGLIEQGQLDVAEVVELPEQELDAIFDAMLAHDDEPFKLKPVYEALDGAYDYGILRCVRAVIVRETSE</sequence>
<dbReference type="InterPro" id="IPR011545">
    <property type="entry name" value="DEAD/DEAH_box_helicase_dom"/>
</dbReference>
<dbReference type="GO" id="GO:0043138">
    <property type="term" value="F:3'-5' DNA helicase activity"/>
    <property type="evidence" value="ECO:0007669"/>
    <property type="project" value="UniProtKB-EC"/>
</dbReference>
<dbReference type="FunFam" id="3.40.50.300:FF:000296">
    <property type="entry name" value="ATP-dependent DNA helicase RecQ"/>
    <property type="match status" value="1"/>
</dbReference>
<dbReference type="InterPro" id="IPR002121">
    <property type="entry name" value="HRDC_dom"/>
</dbReference>
<dbReference type="FunFam" id="3.40.50.300:FF:000156">
    <property type="entry name" value="ATP-dependent DNA helicase recQ"/>
    <property type="match status" value="1"/>
</dbReference>
<dbReference type="FunFam" id="1.10.150.80:FF:000002">
    <property type="entry name" value="ATP-dependent DNA helicase RecQ"/>
    <property type="match status" value="1"/>
</dbReference>
<evidence type="ECO:0000259" key="18">
    <source>
        <dbReference type="PROSITE" id="PS51192"/>
    </source>
</evidence>
<dbReference type="Gene3D" id="1.10.150.80">
    <property type="entry name" value="HRDC domain"/>
    <property type="match status" value="1"/>
</dbReference>
<evidence type="ECO:0000256" key="8">
    <source>
        <dbReference type="ARBA" id="ARBA00022806"/>
    </source>
</evidence>
<comment type="catalytic activity">
    <reaction evidence="15">
        <text>Couples ATP hydrolysis with the unwinding of duplex DNA by translocating in the 3'-5' direction.</text>
        <dbReference type="EC" id="5.6.2.4"/>
    </reaction>
</comment>
<dbReference type="InterPro" id="IPR004589">
    <property type="entry name" value="DNA_helicase_ATP-dep_RecQ"/>
</dbReference>
<evidence type="ECO:0000256" key="12">
    <source>
        <dbReference type="ARBA" id="ARBA00023172"/>
    </source>
</evidence>
<dbReference type="CDD" id="cd17920">
    <property type="entry name" value="DEXHc_RecQ"/>
    <property type="match status" value="1"/>
</dbReference>
<keyword evidence="13" id="KW-0234">DNA repair</keyword>
<dbReference type="InterPro" id="IPR036388">
    <property type="entry name" value="WH-like_DNA-bd_sf"/>
</dbReference>
<dbReference type="PANTHER" id="PTHR13710">
    <property type="entry name" value="DNA HELICASE RECQ FAMILY MEMBER"/>
    <property type="match status" value="1"/>
</dbReference>
<name>A0A9X2HY93_9GAMM</name>
<evidence type="ECO:0000256" key="5">
    <source>
        <dbReference type="ARBA" id="ARBA00022741"/>
    </source>
</evidence>
<dbReference type="InterPro" id="IPR027417">
    <property type="entry name" value="P-loop_NTPase"/>
</dbReference>
<dbReference type="InterPro" id="IPR018982">
    <property type="entry name" value="RQC_domain"/>
</dbReference>
<keyword evidence="5" id="KW-0547">Nucleotide-binding</keyword>
<dbReference type="PANTHER" id="PTHR13710:SF105">
    <property type="entry name" value="ATP-DEPENDENT DNA HELICASE Q1"/>
    <property type="match status" value="1"/>
</dbReference>
<dbReference type="GO" id="GO:0005737">
    <property type="term" value="C:cytoplasm"/>
    <property type="evidence" value="ECO:0007669"/>
    <property type="project" value="TreeGrafter"/>
</dbReference>
<dbReference type="NCBIfam" id="TIGR01389">
    <property type="entry name" value="recQ"/>
    <property type="match status" value="1"/>
</dbReference>
<dbReference type="AlphaFoldDB" id="A0A9X2HY93"/>
<evidence type="ECO:0000256" key="1">
    <source>
        <dbReference type="ARBA" id="ARBA00001946"/>
    </source>
</evidence>
<organism evidence="20 21">
    <name type="scientific">Gilvimarinus xylanilyticus</name>
    <dbReference type="NCBI Taxonomy" id="2944139"/>
    <lineage>
        <taxon>Bacteria</taxon>
        <taxon>Pseudomonadati</taxon>
        <taxon>Pseudomonadota</taxon>
        <taxon>Gammaproteobacteria</taxon>
        <taxon>Cellvibrionales</taxon>
        <taxon>Cellvibrionaceae</taxon>
        <taxon>Gilvimarinus</taxon>
    </lineage>
</organism>
<dbReference type="GO" id="GO:0046872">
    <property type="term" value="F:metal ion binding"/>
    <property type="evidence" value="ECO:0007669"/>
    <property type="project" value="UniProtKB-KW"/>
</dbReference>
<evidence type="ECO:0000256" key="15">
    <source>
        <dbReference type="ARBA" id="ARBA00034617"/>
    </source>
</evidence>
<evidence type="ECO:0000256" key="9">
    <source>
        <dbReference type="ARBA" id="ARBA00022833"/>
    </source>
</evidence>
<proteinExistence type="inferred from homology"/>
<accession>A0A9X2HY93</accession>
<dbReference type="EC" id="5.6.2.4" evidence="16"/>
<dbReference type="Pfam" id="PF16124">
    <property type="entry name" value="RecQ_Zn_bind"/>
    <property type="match status" value="1"/>
</dbReference>
<keyword evidence="21" id="KW-1185">Reference proteome</keyword>
<dbReference type="SMART" id="SM00490">
    <property type="entry name" value="HELICc"/>
    <property type="match status" value="1"/>
</dbReference>
<keyword evidence="11" id="KW-0238">DNA-binding</keyword>
<keyword evidence="4" id="KW-0479">Metal-binding</keyword>
<dbReference type="PROSITE" id="PS51194">
    <property type="entry name" value="HELICASE_CTER"/>
    <property type="match status" value="1"/>
</dbReference>
<evidence type="ECO:0000256" key="3">
    <source>
        <dbReference type="ARBA" id="ARBA00005446"/>
    </source>
</evidence>
<dbReference type="EMBL" id="JAMFTH010000001">
    <property type="protein sequence ID" value="MCP8899304.1"/>
    <property type="molecule type" value="Genomic_DNA"/>
</dbReference>
<dbReference type="Pfam" id="PF00570">
    <property type="entry name" value="HRDC"/>
    <property type="match status" value="1"/>
</dbReference>
<protein>
    <recommendedName>
        <fullName evidence="16">DNA helicase RecQ</fullName>
        <ecNumber evidence="16">5.6.2.4</ecNumber>
    </recommendedName>
</protein>
<dbReference type="PROSITE" id="PS50967">
    <property type="entry name" value="HRDC"/>
    <property type="match status" value="1"/>
</dbReference>
<evidence type="ECO:0000256" key="7">
    <source>
        <dbReference type="ARBA" id="ARBA00022801"/>
    </source>
</evidence>
<feature type="domain" description="Helicase ATP-binding" evidence="18">
    <location>
        <begin position="26"/>
        <end position="194"/>
    </location>
</feature>
<dbReference type="GO" id="GO:0005524">
    <property type="term" value="F:ATP binding"/>
    <property type="evidence" value="ECO:0007669"/>
    <property type="project" value="UniProtKB-KW"/>
</dbReference>
<dbReference type="GO" id="GO:0006260">
    <property type="term" value="P:DNA replication"/>
    <property type="evidence" value="ECO:0007669"/>
    <property type="project" value="InterPro"/>
</dbReference>
<evidence type="ECO:0000256" key="4">
    <source>
        <dbReference type="ARBA" id="ARBA00022723"/>
    </source>
</evidence>
<dbReference type="GO" id="GO:0043590">
    <property type="term" value="C:bacterial nucleoid"/>
    <property type="evidence" value="ECO:0007669"/>
    <property type="project" value="TreeGrafter"/>
</dbReference>
<dbReference type="SMART" id="SM00956">
    <property type="entry name" value="RQC"/>
    <property type="match status" value="1"/>
</dbReference>
<keyword evidence="6" id="KW-0227">DNA damage</keyword>
<comment type="caution">
    <text evidence="20">The sequence shown here is derived from an EMBL/GenBank/DDBJ whole genome shotgun (WGS) entry which is preliminary data.</text>
</comment>
<keyword evidence="7 20" id="KW-0378">Hydrolase</keyword>
<dbReference type="SUPFAM" id="SSF47819">
    <property type="entry name" value="HRDC-like"/>
    <property type="match status" value="1"/>
</dbReference>
<dbReference type="GO" id="GO:0030894">
    <property type="term" value="C:replisome"/>
    <property type="evidence" value="ECO:0007669"/>
    <property type="project" value="TreeGrafter"/>
</dbReference>
<dbReference type="Pfam" id="PF00271">
    <property type="entry name" value="Helicase_C"/>
    <property type="match status" value="1"/>
</dbReference>
<dbReference type="GO" id="GO:0003677">
    <property type="term" value="F:DNA binding"/>
    <property type="evidence" value="ECO:0007669"/>
    <property type="project" value="UniProtKB-KW"/>
</dbReference>
<dbReference type="SMART" id="SM00487">
    <property type="entry name" value="DEXDc"/>
    <property type="match status" value="1"/>
</dbReference>
<evidence type="ECO:0000256" key="16">
    <source>
        <dbReference type="NCBIfam" id="TIGR01389"/>
    </source>
</evidence>
<comment type="similarity">
    <text evidence="3">Belongs to the helicase family. RecQ subfamily.</text>
</comment>
<evidence type="ECO:0000256" key="10">
    <source>
        <dbReference type="ARBA" id="ARBA00022840"/>
    </source>
</evidence>
<reference evidence="20" key="2">
    <citation type="submission" date="2023-01" db="EMBL/GenBank/DDBJ databases">
        <title>Gilvimarinus xylanilyticus HB14 isolated from Caulerpa lentillifera aquaculture base in Hainan, China.</title>
        <authorList>
            <person name="Zhang Y.-J."/>
        </authorList>
    </citation>
    <scope>NUCLEOTIDE SEQUENCE</scope>
    <source>
        <strain evidence="20">HB14</strain>
    </source>
</reference>
<evidence type="ECO:0000313" key="20">
    <source>
        <dbReference type="EMBL" id="MCP8899304.1"/>
    </source>
</evidence>
<dbReference type="FunFam" id="1.10.10.10:FF:000175">
    <property type="entry name" value="ATP-dependent DNA helicase RecQ"/>
    <property type="match status" value="1"/>
</dbReference>